<sequence>MNKENQILHHIKMNPFISQQELSKKVGLSRSAVANYIANLTRRGEIKGRAYVIQNQSSVVCIGGTNTDRKAQSDQKVHLHTSNPVKITEVCGGVARNFAENLSRLGYSTSLITCVGDDAEGDWLLNETKHQGVDVSQAWVLHSKRTGTYTALLDVTGKMVVSMADMNIYEYITIEMIEDKWSYIAKAKAVFLDTNIPEDCINYLIKRCRDEDIVLYINPVSAAKVQKLPHCLDGVDVLLLNQEEAEVLIGEKINSVEVCQQACEEIRQRGVRKVIIMLDSQGVYYSSLKESGHLAPFETDMVDSTGSDDAFASCAIYGIMSDESLRSACQLGLAGYALTQQSERSVSTLLKPEKIHELVEVYLRDKTFK</sequence>
<dbReference type="InterPro" id="IPR011611">
    <property type="entry name" value="PfkB_dom"/>
</dbReference>
<protein>
    <submittedName>
        <fullName evidence="4">PfkB family carbohydrate kinase</fullName>
    </submittedName>
</protein>
<evidence type="ECO:0000256" key="1">
    <source>
        <dbReference type="ARBA" id="ARBA00022679"/>
    </source>
</evidence>
<dbReference type="GO" id="GO:0016301">
    <property type="term" value="F:kinase activity"/>
    <property type="evidence" value="ECO:0007669"/>
    <property type="project" value="UniProtKB-KW"/>
</dbReference>
<dbReference type="PANTHER" id="PTHR10584:SF166">
    <property type="entry name" value="RIBOKINASE"/>
    <property type="match status" value="1"/>
</dbReference>
<dbReference type="Gene3D" id="1.10.10.10">
    <property type="entry name" value="Winged helix-like DNA-binding domain superfamily/Winged helix DNA-binding domain"/>
    <property type="match status" value="1"/>
</dbReference>
<keyword evidence="2 4" id="KW-0418">Kinase</keyword>
<keyword evidence="5" id="KW-1185">Reference proteome</keyword>
<evidence type="ECO:0000313" key="4">
    <source>
        <dbReference type="EMBL" id="MEC5425272.1"/>
    </source>
</evidence>
<gene>
    <name evidence="4" type="ORF">QGM71_17450</name>
</gene>
<feature type="domain" description="Carbohydrate kinase PfkB" evidence="3">
    <location>
        <begin position="57"/>
        <end position="334"/>
    </location>
</feature>
<dbReference type="InterPro" id="IPR036390">
    <property type="entry name" value="WH_DNA-bd_sf"/>
</dbReference>
<keyword evidence="1" id="KW-0808">Transferase</keyword>
<dbReference type="Pfam" id="PF00294">
    <property type="entry name" value="PfkB"/>
    <property type="match status" value="1"/>
</dbReference>
<reference evidence="4 5" key="1">
    <citation type="journal article" date="2024" name="Int. J. Syst. Evol. Microbiol.">
        <title>Virgibacillus tibetensis sp. nov., isolated from salt lake on the Tibetan Plateau of China.</title>
        <authorList>
            <person name="Phurbu D."/>
            <person name="Liu Z.-X."/>
            <person name="Wang R."/>
            <person name="Zheng Y.-Y."/>
            <person name="Liu H.-C."/>
            <person name="Zhou Y.-G."/>
            <person name="Yu Y.-J."/>
            <person name="Li A.-H."/>
        </authorList>
    </citation>
    <scope>NUCLEOTIDE SEQUENCE [LARGE SCALE GENOMIC DNA]</scope>
    <source>
        <strain evidence="4 5">C22-A2</strain>
    </source>
</reference>
<dbReference type="PANTHER" id="PTHR10584">
    <property type="entry name" value="SUGAR KINASE"/>
    <property type="match status" value="1"/>
</dbReference>
<evidence type="ECO:0000259" key="3">
    <source>
        <dbReference type="Pfam" id="PF00294"/>
    </source>
</evidence>
<dbReference type="SUPFAM" id="SSF53613">
    <property type="entry name" value="Ribokinase-like"/>
    <property type="match status" value="1"/>
</dbReference>
<dbReference type="InterPro" id="IPR036388">
    <property type="entry name" value="WH-like_DNA-bd_sf"/>
</dbReference>
<dbReference type="Pfam" id="PF13412">
    <property type="entry name" value="HTH_24"/>
    <property type="match status" value="1"/>
</dbReference>
<proteinExistence type="predicted"/>
<dbReference type="Gene3D" id="3.40.1190.20">
    <property type="match status" value="1"/>
</dbReference>
<name>A0ABU6KIX1_9BACI</name>
<dbReference type="PROSITE" id="PS00583">
    <property type="entry name" value="PFKB_KINASES_1"/>
    <property type="match status" value="1"/>
</dbReference>
<dbReference type="InterPro" id="IPR002173">
    <property type="entry name" value="Carboh/pur_kinase_PfkB_CS"/>
</dbReference>
<dbReference type="InterPro" id="IPR029056">
    <property type="entry name" value="Ribokinase-like"/>
</dbReference>
<dbReference type="RefSeq" id="WP_327608823.1">
    <property type="nucleotide sequence ID" value="NZ_JARZFX010000012.1"/>
</dbReference>
<dbReference type="SUPFAM" id="SSF46785">
    <property type="entry name" value="Winged helix' DNA-binding domain"/>
    <property type="match status" value="1"/>
</dbReference>
<comment type="caution">
    <text evidence="4">The sequence shown here is derived from an EMBL/GenBank/DDBJ whole genome shotgun (WGS) entry which is preliminary data.</text>
</comment>
<evidence type="ECO:0000313" key="5">
    <source>
        <dbReference type="Proteomes" id="UP001335737"/>
    </source>
</evidence>
<evidence type="ECO:0000256" key="2">
    <source>
        <dbReference type="ARBA" id="ARBA00022777"/>
    </source>
</evidence>
<organism evidence="4 5">
    <name type="scientific">Virgibacillus tibetensis</name>
    <dbReference type="NCBI Taxonomy" id="3042313"/>
    <lineage>
        <taxon>Bacteria</taxon>
        <taxon>Bacillati</taxon>
        <taxon>Bacillota</taxon>
        <taxon>Bacilli</taxon>
        <taxon>Bacillales</taxon>
        <taxon>Bacillaceae</taxon>
        <taxon>Virgibacillus</taxon>
    </lineage>
</organism>
<dbReference type="EMBL" id="JARZFX010000012">
    <property type="protein sequence ID" value="MEC5425272.1"/>
    <property type="molecule type" value="Genomic_DNA"/>
</dbReference>
<dbReference type="Proteomes" id="UP001335737">
    <property type="component" value="Unassembled WGS sequence"/>
</dbReference>
<accession>A0ABU6KIX1</accession>
<dbReference type="CDD" id="cd01941">
    <property type="entry name" value="YeiC_kinase_like"/>
    <property type="match status" value="1"/>
</dbReference>